<name>A0ABZ2NHH2_9BACI</name>
<keyword evidence="3" id="KW-1185">Reference proteome</keyword>
<dbReference type="InterPro" id="IPR031681">
    <property type="entry name" value="YwqH-like"/>
</dbReference>
<evidence type="ECO:0000256" key="1">
    <source>
        <dbReference type="SAM" id="Coils"/>
    </source>
</evidence>
<evidence type="ECO:0000313" key="2">
    <source>
        <dbReference type="EMBL" id="WXB96660.1"/>
    </source>
</evidence>
<dbReference type="Gene3D" id="1.20.1270.60">
    <property type="entry name" value="Arfaptin homology (AH) domain/BAR domain"/>
    <property type="match status" value="1"/>
</dbReference>
<dbReference type="RefSeq" id="WP_338778780.1">
    <property type="nucleotide sequence ID" value="NZ_CP147407.1"/>
</dbReference>
<dbReference type="InterPro" id="IPR027267">
    <property type="entry name" value="AH/BAR_dom_sf"/>
</dbReference>
<organism evidence="2 3">
    <name type="scientific">Metabacillus sediminis</name>
    <dbReference type="NCBI Taxonomy" id="3117746"/>
    <lineage>
        <taxon>Bacteria</taxon>
        <taxon>Bacillati</taxon>
        <taxon>Bacillota</taxon>
        <taxon>Bacilli</taxon>
        <taxon>Bacillales</taxon>
        <taxon>Bacillaceae</taxon>
        <taxon>Metabacillus</taxon>
    </lineage>
</organism>
<proteinExistence type="predicted"/>
<keyword evidence="1" id="KW-0175">Coiled coil</keyword>
<gene>
    <name evidence="2" type="ORF">WCV65_19325</name>
</gene>
<protein>
    <submittedName>
        <fullName evidence="2">DUF5082 family protein</fullName>
    </submittedName>
</protein>
<reference evidence="2 3" key="1">
    <citation type="submission" date="2024-02" db="EMBL/GenBank/DDBJ databases">
        <title>Seven novel Bacillus-like species.</title>
        <authorList>
            <person name="Liu G."/>
        </authorList>
    </citation>
    <scope>NUCLEOTIDE SEQUENCE [LARGE SCALE GENOMIC DNA]</scope>
    <source>
        <strain evidence="2 3">FJAT-52054</strain>
    </source>
</reference>
<evidence type="ECO:0000313" key="3">
    <source>
        <dbReference type="Proteomes" id="UP001377337"/>
    </source>
</evidence>
<dbReference type="EMBL" id="CP147407">
    <property type="protein sequence ID" value="WXB96660.1"/>
    <property type="molecule type" value="Genomic_DNA"/>
</dbReference>
<feature type="coiled-coil region" evidence="1">
    <location>
        <begin position="93"/>
        <end position="127"/>
    </location>
</feature>
<accession>A0ABZ2NHH2</accession>
<dbReference type="Proteomes" id="UP001377337">
    <property type="component" value="Chromosome"/>
</dbReference>
<sequence>MNASALHLQLTGQVEQLYEQIRDYGDKVKRLQSASNNISEDQRDFIQNKKQLNQPELSTQIWNGKRADQFQEFREKMAGEYNELSSTDTNEILNEIESKIDYYQDQMNALQHSISILNVQISNIKEES</sequence>
<dbReference type="Pfam" id="PF16888">
    <property type="entry name" value="YwqH-like"/>
    <property type="match status" value="1"/>
</dbReference>